<reference evidence="1" key="1">
    <citation type="submission" date="2023-03" db="EMBL/GenBank/DDBJ databases">
        <title>Chromosome-level genomes of two armyworms, Mythimna separata and Mythimna loreyi, provide insights into the biosynthesis and reception of sex pheromones.</title>
        <authorList>
            <person name="Zhao H."/>
        </authorList>
    </citation>
    <scope>NUCLEOTIDE SEQUENCE</scope>
    <source>
        <strain evidence="1">BeijingLab</strain>
    </source>
</reference>
<evidence type="ECO:0000313" key="1">
    <source>
        <dbReference type="EMBL" id="KAJ8709878.1"/>
    </source>
</evidence>
<sequence>MELESVNDFIMANLSAIGSIILPNLGGWANGIYFAGQIRREGQKSWYDDLKKPFWNPPKWVFGPAWTILYSSMGYASYLVYEECGGFQEEAVLPLTLYGGQLLLNWAWTPIFFGMKDFKLAFIEISVLQAAAWATALSFFPVSQTAGYLMLPYLAWLGYASSLSYYIWRNNPNFKPDGPTVREIKDEKSQ</sequence>
<accession>A0ACC2Q8C5</accession>
<dbReference type="Proteomes" id="UP001231649">
    <property type="component" value="Chromosome 24"/>
</dbReference>
<keyword evidence="2" id="KW-1185">Reference proteome</keyword>
<gene>
    <name evidence="1" type="ORF">PYW08_009882</name>
</gene>
<evidence type="ECO:0000313" key="2">
    <source>
        <dbReference type="Proteomes" id="UP001231649"/>
    </source>
</evidence>
<protein>
    <submittedName>
        <fullName evidence="1">Uncharacterized protein</fullName>
    </submittedName>
</protein>
<organism evidence="1 2">
    <name type="scientific">Mythimna loreyi</name>
    <dbReference type="NCBI Taxonomy" id="667449"/>
    <lineage>
        <taxon>Eukaryota</taxon>
        <taxon>Metazoa</taxon>
        <taxon>Ecdysozoa</taxon>
        <taxon>Arthropoda</taxon>
        <taxon>Hexapoda</taxon>
        <taxon>Insecta</taxon>
        <taxon>Pterygota</taxon>
        <taxon>Neoptera</taxon>
        <taxon>Endopterygota</taxon>
        <taxon>Lepidoptera</taxon>
        <taxon>Glossata</taxon>
        <taxon>Ditrysia</taxon>
        <taxon>Noctuoidea</taxon>
        <taxon>Noctuidae</taxon>
        <taxon>Noctuinae</taxon>
        <taxon>Hadenini</taxon>
        <taxon>Mythimna</taxon>
    </lineage>
</organism>
<name>A0ACC2Q8C5_9NEOP</name>
<dbReference type="EMBL" id="CM056800">
    <property type="protein sequence ID" value="KAJ8709878.1"/>
    <property type="molecule type" value="Genomic_DNA"/>
</dbReference>
<proteinExistence type="predicted"/>
<comment type="caution">
    <text evidence="1">The sequence shown here is derived from an EMBL/GenBank/DDBJ whole genome shotgun (WGS) entry which is preliminary data.</text>
</comment>